<dbReference type="AlphaFoldDB" id="A0A4Z0V5K1"/>
<evidence type="ECO:0000256" key="8">
    <source>
        <dbReference type="SAM" id="SignalP"/>
    </source>
</evidence>
<evidence type="ECO:0000256" key="7">
    <source>
        <dbReference type="SAM" id="MobiDB-lite"/>
    </source>
</evidence>
<keyword evidence="8" id="KW-0732">Signal</keyword>
<keyword evidence="3 6" id="KW-0378">Hydrolase</keyword>
<keyword evidence="2" id="KW-0479">Metal-binding</keyword>
<dbReference type="EMBL" id="SJSA01000001">
    <property type="protein sequence ID" value="TGG40091.1"/>
    <property type="molecule type" value="Genomic_DNA"/>
</dbReference>
<keyword evidence="1 6" id="KW-0645">Protease</keyword>
<feature type="domain" description="Peptidase M48" evidence="9">
    <location>
        <begin position="89"/>
        <end position="252"/>
    </location>
</feature>
<comment type="cofactor">
    <cofactor evidence="6">
        <name>Zn(2+)</name>
        <dbReference type="ChEBI" id="CHEBI:29105"/>
    </cofactor>
    <text evidence="6">Binds 1 zinc ion per subunit.</text>
</comment>
<dbReference type="GO" id="GO:0016020">
    <property type="term" value="C:membrane"/>
    <property type="evidence" value="ECO:0007669"/>
    <property type="project" value="TreeGrafter"/>
</dbReference>
<dbReference type="PANTHER" id="PTHR22726:SF8">
    <property type="entry name" value="METALLOPROTEASE YCAL"/>
    <property type="match status" value="1"/>
</dbReference>
<dbReference type="Gene3D" id="3.30.2010.10">
    <property type="entry name" value="Metalloproteases ('zincins'), catalytic domain"/>
    <property type="match status" value="1"/>
</dbReference>
<comment type="similarity">
    <text evidence="6">Belongs to the peptidase M48 family.</text>
</comment>
<evidence type="ECO:0000256" key="1">
    <source>
        <dbReference type="ARBA" id="ARBA00022670"/>
    </source>
</evidence>
<evidence type="ECO:0000313" key="11">
    <source>
        <dbReference type="Proteomes" id="UP000297635"/>
    </source>
</evidence>
<evidence type="ECO:0000256" key="5">
    <source>
        <dbReference type="ARBA" id="ARBA00023049"/>
    </source>
</evidence>
<dbReference type="GO" id="GO:0046872">
    <property type="term" value="F:metal ion binding"/>
    <property type="evidence" value="ECO:0007669"/>
    <property type="project" value="UniProtKB-KW"/>
</dbReference>
<evidence type="ECO:0000313" key="10">
    <source>
        <dbReference type="EMBL" id="TGG40091.1"/>
    </source>
</evidence>
<dbReference type="InterPro" id="IPR001915">
    <property type="entry name" value="Peptidase_M48"/>
</dbReference>
<evidence type="ECO:0000256" key="6">
    <source>
        <dbReference type="RuleBase" id="RU003983"/>
    </source>
</evidence>
<proteinExistence type="inferred from homology"/>
<evidence type="ECO:0000259" key="9">
    <source>
        <dbReference type="Pfam" id="PF01435"/>
    </source>
</evidence>
<dbReference type="GeneID" id="82149148"/>
<evidence type="ECO:0000256" key="2">
    <source>
        <dbReference type="ARBA" id="ARBA00022723"/>
    </source>
</evidence>
<feature type="chain" id="PRO_5021406373" evidence="8">
    <location>
        <begin position="23"/>
        <end position="261"/>
    </location>
</feature>
<dbReference type="CDD" id="cd07334">
    <property type="entry name" value="M48C_loiP_like"/>
    <property type="match status" value="1"/>
</dbReference>
<organism evidence="10 11">
    <name type="scientific">Duncaniella freteri</name>
    <dbReference type="NCBI Taxonomy" id="2530391"/>
    <lineage>
        <taxon>Bacteria</taxon>
        <taxon>Pseudomonadati</taxon>
        <taxon>Bacteroidota</taxon>
        <taxon>Bacteroidia</taxon>
        <taxon>Bacteroidales</taxon>
        <taxon>Muribaculaceae</taxon>
        <taxon>Duncaniella</taxon>
    </lineage>
</organism>
<comment type="caution">
    <text evidence="10">The sequence shown here is derived from an EMBL/GenBank/DDBJ whole genome shotgun (WGS) entry which is preliminary data.</text>
</comment>
<keyword evidence="5 6" id="KW-0482">Metalloprotease</keyword>
<reference evidence="10 11" key="1">
    <citation type="submission" date="2019-02" db="EMBL/GenBank/DDBJ databases">
        <title>Isolation and identification of novel species under the genus Muribaculum.</title>
        <authorList>
            <person name="Miyake S."/>
            <person name="Ding Y."/>
            <person name="Low A."/>
            <person name="Soh M."/>
            <person name="Seedorf H."/>
        </authorList>
    </citation>
    <scope>NUCLEOTIDE SEQUENCE [LARGE SCALE GENOMIC DNA]</scope>
    <source>
        <strain evidence="10 11">TLL-A3</strain>
    </source>
</reference>
<accession>A0A4Z0V5K1</accession>
<dbReference type="InterPro" id="IPR051156">
    <property type="entry name" value="Mito/Outer_Membr_Metalloprot"/>
</dbReference>
<dbReference type="GO" id="GO:0051603">
    <property type="term" value="P:proteolysis involved in protein catabolic process"/>
    <property type="evidence" value="ECO:0007669"/>
    <property type="project" value="TreeGrafter"/>
</dbReference>
<keyword evidence="11" id="KW-1185">Reference proteome</keyword>
<evidence type="ECO:0000256" key="4">
    <source>
        <dbReference type="ARBA" id="ARBA00022833"/>
    </source>
</evidence>
<evidence type="ECO:0000256" key="3">
    <source>
        <dbReference type="ARBA" id="ARBA00022801"/>
    </source>
</evidence>
<keyword evidence="4 6" id="KW-0862">Zinc</keyword>
<dbReference type="PANTHER" id="PTHR22726">
    <property type="entry name" value="METALLOENDOPEPTIDASE OMA1"/>
    <property type="match status" value="1"/>
</dbReference>
<dbReference type="Pfam" id="PF01435">
    <property type="entry name" value="Peptidase_M48"/>
    <property type="match status" value="1"/>
</dbReference>
<protein>
    <submittedName>
        <fullName evidence="10">Peptidase</fullName>
    </submittedName>
</protein>
<feature type="signal peptide" evidence="8">
    <location>
        <begin position="1"/>
        <end position="22"/>
    </location>
</feature>
<dbReference type="RefSeq" id="WP_135471107.1">
    <property type="nucleotide sequence ID" value="NZ_CASCNC010000002.1"/>
</dbReference>
<gene>
    <name evidence="10" type="ORF">EZ315_05025</name>
</gene>
<dbReference type="GO" id="GO:0004222">
    <property type="term" value="F:metalloendopeptidase activity"/>
    <property type="evidence" value="ECO:0007669"/>
    <property type="project" value="InterPro"/>
</dbReference>
<feature type="region of interest" description="Disordered" evidence="7">
    <location>
        <begin position="242"/>
        <end position="261"/>
    </location>
</feature>
<sequence length="261" mass="28387">MKKITAILAAVLIMCMAGTANAQFKVGKLVGAAAKGVKALTLTDAQMASYVKESVDWMDTHNKVSDADSPYTKRLNKLVEGINDINGIPLNFKVYEVIDVNAFACPDGSVRVFSSLMDIMDDDELMGIIGHEIGHVGKHHSKNAFKQELLTGAAKDVIASTSDVAAALTDSQLGKLGESLAGAKFSQKQEHEADDCGYEFLVSNGRNPWGMVKAFEKFLDMENKAGGSSSYIDRMFSSHPETKARIERMTKRATKDGYQRP</sequence>
<name>A0A4Z0V5K1_9BACT</name>
<dbReference type="Proteomes" id="UP000297635">
    <property type="component" value="Unassembled WGS sequence"/>
</dbReference>